<dbReference type="PANTHER" id="PTHR30480">
    <property type="entry name" value="BETA-HEXOSAMINIDASE-RELATED"/>
    <property type="match status" value="1"/>
</dbReference>
<dbReference type="Gene3D" id="3.20.20.300">
    <property type="entry name" value="Glycoside hydrolase, family 3, N-terminal domain"/>
    <property type="match status" value="1"/>
</dbReference>
<gene>
    <name evidence="7" type="primary">nagZ</name>
    <name evidence="7" type="ORF">GNP93_05875</name>
</gene>
<sequence>MTLEEKIGQMVLCGFTGTEPSADIERLIRDEAVGGVILFARNVQSTEQVARLNRSLQAAASIAGRLPLWISIDQEGGMVARITDGVALMPGAMAIAAGGSAEDAYEAASISGRELKALGINLNFAPVLDVNNNPANPVIGVRSFGEDPGRVAELGVATIRGLQEAGVVATAKHFPGHGDTHVDSHLALPTVAHPLERLEQVELRPFREAIAAGVDAIMSAHIVFPAYEPAKLPVTLSHAALTGLLRGELGYQGVIMTDCLEMNAIAEHFGTVEAAVMAVEAGADLVLISHSHERQLGALEALRLAVLAGRIREERIDRSVERLLALKARRGVLAPAAAGGVPGGTAAEEPQDEAVEPALVPPLVGCEAHLAAAQRISEASITVVRNERGLLPLAKDRSLVVISVEAAVQSEVDELLEAPLSLGKALVELGACETEWLVPLRKVGELKEELVRSALFADQVVVATYNAYLEPDQAELIRALQARGKDPIVVALRSPYDLLAFPDVGAFMAVYESRPLALRSAAKVLTGGIPAAGRLPISLGGQSTAGSGADGSQGGDAV</sequence>
<keyword evidence="4 7" id="KW-0378">Hydrolase</keyword>
<evidence type="ECO:0000313" key="8">
    <source>
        <dbReference type="Proteomes" id="UP000450917"/>
    </source>
</evidence>
<reference evidence="7 8" key="1">
    <citation type="submission" date="2019-11" db="EMBL/GenBank/DDBJ databases">
        <title>Draft genome sequences of five Paenibacillus species of dairy origin.</title>
        <authorList>
            <person name="Olajide A.M."/>
            <person name="Chen S."/>
            <person name="Lapointe G."/>
        </authorList>
    </citation>
    <scope>NUCLEOTIDE SEQUENCE [LARGE SCALE GENOMIC DNA]</scope>
    <source>
        <strain evidence="7 8">2CS3</strain>
    </source>
</reference>
<accession>A0A7X2Z9H8</accession>
<dbReference type="SUPFAM" id="SSF52279">
    <property type="entry name" value="Beta-D-glucan exohydrolase, C-terminal domain"/>
    <property type="match status" value="1"/>
</dbReference>
<dbReference type="PANTHER" id="PTHR30480:SF13">
    <property type="entry name" value="BETA-HEXOSAMINIDASE"/>
    <property type="match status" value="1"/>
</dbReference>
<protein>
    <recommendedName>
        <fullName evidence="3">beta-N-acetylhexosaminidase</fullName>
        <ecNumber evidence="3">3.2.1.52</ecNumber>
    </recommendedName>
</protein>
<organism evidence="7 8">
    <name type="scientific">Paenibacillus validus</name>
    <dbReference type="NCBI Taxonomy" id="44253"/>
    <lineage>
        <taxon>Bacteria</taxon>
        <taxon>Bacillati</taxon>
        <taxon>Bacillota</taxon>
        <taxon>Bacilli</taxon>
        <taxon>Bacillales</taxon>
        <taxon>Paenibacillaceae</taxon>
        <taxon>Paenibacillus</taxon>
    </lineage>
</organism>
<comment type="caution">
    <text evidence="7">The sequence shown here is derived from an EMBL/GenBank/DDBJ whole genome shotgun (WGS) entry which is preliminary data.</text>
</comment>
<keyword evidence="5 7" id="KW-0326">Glycosidase</keyword>
<dbReference type="Pfam" id="PF00933">
    <property type="entry name" value="Glyco_hydro_3"/>
    <property type="match status" value="1"/>
</dbReference>
<dbReference type="InterPro" id="IPR036881">
    <property type="entry name" value="Glyco_hydro_3_C_sf"/>
</dbReference>
<dbReference type="GO" id="GO:0005975">
    <property type="term" value="P:carbohydrate metabolic process"/>
    <property type="evidence" value="ECO:0007669"/>
    <property type="project" value="InterPro"/>
</dbReference>
<dbReference type="GO" id="GO:0004563">
    <property type="term" value="F:beta-N-acetylhexosaminidase activity"/>
    <property type="evidence" value="ECO:0007669"/>
    <property type="project" value="UniProtKB-EC"/>
</dbReference>
<proteinExistence type="inferred from homology"/>
<dbReference type="GO" id="GO:0009254">
    <property type="term" value="P:peptidoglycan turnover"/>
    <property type="evidence" value="ECO:0007669"/>
    <property type="project" value="TreeGrafter"/>
</dbReference>
<dbReference type="InterPro" id="IPR050226">
    <property type="entry name" value="NagZ_Beta-hexosaminidase"/>
</dbReference>
<dbReference type="EMBL" id="WNZX01000003">
    <property type="protein sequence ID" value="MUG70205.1"/>
    <property type="molecule type" value="Genomic_DNA"/>
</dbReference>
<evidence type="ECO:0000256" key="5">
    <source>
        <dbReference type="ARBA" id="ARBA00023295"/>
    </source>
</evidence>
<dbReference type="Proteomes" id="UP000450917">
    <property type="component" value="Unassembled WGS sequence"/>
</dbReference>
<evidence type="ECO:0000256" key="4">
    <source>
        <dbReference type="ARBA" id="ARBA00022801"/>
    </source>
</evidence>
<comment type="catalytic activity">
    <reaction evidence="1">
        <text>Hydrolysis of terminal non-reducing N-acetyl-D-hexosamine residues in N-acetyl-beta-D-hexosaminides.</text>
        <dbReference type="EC" id="3.2.1.52"/>
    </reaction>
</comment>
<comment type="similarity">
    <text evidence="2">Belongs to the glycosyl hydrolase 3 family.</text>
</comment>
<evidence type="ECO:0000256" key="1">
    <source>
        <dbReference type="ARBA" id="ARBA00001231"/>
    </source>
</evidence>
<dbReference type="AlphaFoldDB" id="A0A7X2Z9H8"/>
<evidence type="ECO:0000256" key="3">
    <source>
        <dbReference type="ARBA" id="ARBA00012663"/>
    </source>
</evidence>
<dbReference type="SUPFAM" id="SSF51445">
    <property type="entry name" value="(Trans)glycosidases"/>
    <property type="match status" value="1"/>
</dbReference>
<dbReference type="NCBIfam" id="NF003740">
    <property type="entry name" value="PRK05337.1"/>
    <property type="match status" value="1"/>
</dbReference>
<feature type="domain" description="Glycoside hydrolase family 3 N-terminal" evidence="6">
    <location>
        <begin position="2"/>
        <end position="325"/>
    </location>
</feature>
<dbReference type="EC" id="3.2.1.52" evidence="3"/>
<dbReference type="InterPro" id="IPR017853">
    <property type="entry name" value="GH"/>
</dbReference>
<evidence type="ECO:0000259" key="6">
    <source>
        <dbReference type="Pfam" id="PF00933"/>
    </source>
</evidence>
<dbReference type="InterPro" id="IPR036962">
    <property type="entry name" value="Glyco_hydro_3_N_sf"/>
</dbReference>
<dbReference type="InterPro" id="IPR001764">
    <property type="entry name" value="Glyco_hydro_3_N"/>
</dbReference>
<keyword evidence="8" id="KW-1185">Reference proteome</keyword>
<dbReference type="Gene3D" id="3.40.50.1700">
    <property type="entry name" value="Glycoside hydrolase family 3 C-terminal domain"/>
    <property type="match status" value="1"/>
</dbReference>
<evidence type="ECO:0000256" key="2">
    <source>
        <dbReference type="ARBA" id="ARBA00005336"/>
    </source>
</evidence>
<name>A0A7X2Z9H8_9BACL</name>
<evidence type="ECO:0000313" key="7">
    <source>
        <dbReference type="EMBL" id="MUG70205.1"/>
    </source>
</evidence>